<dbReference type="InterPro" id="IPR000160">
    <property type="entry name" value="GGDEF_dom"/>
</dbReference>
<name>A0A369BWU9_9GAMM</name>
<evidence type="ECO:0000313" key="4">
    <source>
        <dbReference type="Proteomes" id="UP000252707"/>
    </source>
</evidence>
<dbReference type="InterPro" id="IPR001633">
    <property type="entry name" value="EAL_dom"/>
</dbReference>
<dbReference type="EMBL" id="QPJY01000011">
    <property type="protein sequence ID" value="RCX26162.1"/>
    <property type="molecule type" value="Genomic_DNA"/>
</dbReference>
<dbReference type="OrthoDB" id="7052318at2"/>
<dbReference type="InterPro" id="IPR011006">
    <property type="entry name" value="CheY-like_superfamily"/>
</dbReference>
<reference evidence="3 4" key="1">
    <citation type="submission" date="2018-07" db="EMBL/GenBank/DDBJ databases">
        <title>Genomic Encyclopedia of Type Strains, Phase IV (KMG-IV): sequencing the most valuable type-strain genomes for metagenomic binning, comparative biology and taxonomic classification.</title>
        <authorList>
            <person name="Goeker M."/>
        </authorList>
    </citation>
    <scope>NUCLEOTIDE SEQUENCE [LARGE SCALE GENOMIC DNA]</scope>
    <source>
        <strain evidence="3 4">DSM 26407</strain>
    </source>
</reference>
<evidence type="ECO:0000259" key="1">
    <source>
        <dbReference type="PROSITE" id="PS50883"/>
    </source>
</evidence>
<dbReference type="InterPro" id="IPR035919">
    <property type="entry name" value="EAL_sf"/>
</dbReference>
<dbReference type="SMART" id="SM00267">
    <property type="entry name" value="GGDEF"/>
    <property type="match status" value="1"/>
</dbReference>
<dbReference type="AlphaFoldDB" id="A0A369BWU9"/>
<dbReference type="CDD" id="cd00130">
    <property type="entry name" value="PAS"/>
    <property type="match status" value="1"/>
</dbReference>
<dbReference type="SUPFAM" id="SSF141868">
    <property type="entry name" value="EAL domain-like"/>
    <property type="match status" value="1"/>
</dbReference>
<dbReference type="InterPro" id="IPR013767">
    <property type="entry name" value="PAS_fold"/>
</dbReference>
<organism evidence="3 4">
    <name type="scientific">Thioalbus denitrificans</name>
    <dbReference type="NCBI Taxonomy" id="547122"/>
    <lineage>
        <taxon>Bacteria</taxon>
        <taxon>Pseudomonadati</taxon>
        <taxon>Pseudomonadota</taxon>
        <taxon>Gammaproteobacteria</taxon>
        <taxon>Chromatiales</taxon>
        <taxon>Ectothiorhodospiraceae</taxon>
        <taxon>Thioalbus</taxon>
    </lineage>
</organism>
<sequence length="697" mass="76778">MKDTEIIRLLVLVDSSNEAEAQVSALRNAGMAVRATQITDRAGLVEALEQQRWELVLAREAVGDTGVDEVLELLESRQKDIPLILLVDDPSELTLVQSLQAGAAYALSPAQNQLLALVVEREMNALDERREHRRCRAALRDSEKRCRSLLENSRDAIAYIHDGIHLYANPVYRQLFGYDGGEDLEGMPMMDLVAGQDQARFKEFLRAHAREGRHGQRFEYRGAGADGAEFDAVMDFSEAAIDGEPCTQVIVRPRAEHAGADTHLHEIRRQDLVTGLFNRDAFLELLNDAISAAAKGAADDGFVVQYLEVDNLGEIARSIGLAGVDVVLNDIAALLRQTLDAERTALARYADGAFTCLLRAVPLERAREQAETLARSIGEQIFDVTGRSVQVSVSIGLAPVGDNVCTAQEALDQAHNACVAAAGRSGGSHVNVYRQRMEDGADGVDETLGARLREALEQDAYALVFQPIVNLHGEAREYYEVLLRLSSDDGNLIPAGKFLPVAERIGLMTDLDRWVMRRAIRVLAEQHRSGFRTAFFIILSQATILDETFPAWLGQALKDAHLGGDALVFQIGTGIAADYLKPVLRLAEQLRELHCRITLTQFGTGLNPFGLLKHLDVEFLKLAPSFIANLTRSRENQQTLESLVEEAHGHGKLVIAPQVEEASSIAMLWQNGIDFTQGYFLQEPSQWLAYDFHGDSG</sequence>
<dbReference type="Gene3D" id="3.40.50.2300">
    <property type="match status" value="1"/>
</dbReference>
<dbReference type="Pfam" id="PF00990">
    <property type="entry name" value="GGDEF"/>
    <property type="match status" value="1"/>
</dbReference>
<dbReference type="GO" id="GO:0006355">
    <property type="term" value="P:regulation of DNA-templated transcription"/>
    <property type="evidence" value="ECO:0007669"/>
    <property type="project" value="InterPro"/>
</dbReference>
<protein>
    <submittedName>
        <fullName evidence="3">PAS domain S-box-containing protein/diguanylate cyclase (GGDEF)-like protein</fullName>
    </submittedName>
</protein>
<dbReference type="InterPro" id="IPR043128">
    <property type="entry name" value="Rev_trsase/Diguanyl_cyclase"/>
</dbReference>
<dbReference type="Pfam" id="PF00989">
    <property type="entry name" value="PAS"/>
    <property type="match status" value="1"/>
</dbReference>
<dbReference type="InterPro" id="IPR050706">
    <property type="entry name" value="Cyclic-di-GMP_PDE-like"/>
</dbReference>
<dbReference type="SUPFAM" id="SSF52172">
    <property type="entry name" value="CheY-like"/>
    <property type="match status" value="1"/>
</dbReference>
<dbReference type="PROSITE" id="PS50887">
    <property type="entry name" value="GGDEF"/>
    <property type="match status" value="1"/>
</dbReference>
<dbReference type="SUPFAM" id="SSF55073">
    <property type="entry name" value="Nucleotide cyclase"/>
    <property type="match status" value="1"/>
</dbReference>
<dbReference type="PROSITE" id="PS50883">
    <property type="entry name" value="EAL"/>
    <property type="match status" value="1"/>
</dbReference>
<keyword evidence="4" id="KW-1185">Reference proteome</keyword>
<gene>
    <name evidence="3" type="ORF">DFQ59_11136</name>
</gene>
<dbReference type="InterPro" id="IPR000014">
    <property type="entry name" value="PAS"/>
</dbReference>
<dbReference type="RefSeq" id="WP_114280846.1">
    <property type="nucleotide sequence ID" value="NZ_QPJY01000011.1"/>
</dbReference>
<dbReference type="SMART" id="SM00091">
    <property type="entry name" value="PAS"/>
    <property type="match status" value="1"/>
</dbReference>
<dbReference type="NCBIfam" id="TIGR00254">
    <property type="entry name" value="GGDEF"/>
    <property type="match status" value="1"/>
</dbReference>
<dbReference type="Gene3D" id="3.30.450.20">
    <property type="entry name" value="PAS domain"/>
    <property type="match status" value="1"/>
</dbReference>
<dbReference type="SUPFAM" id="SSF55785">
    <property type="entry name" value="PYP-like sensor domain (PAS domain)"/>
    <property type="match status" value="1"/>
</dbReference>
<comment type="caution">
    <text evidence="3">The sequence shown here is derived from an EMBL/GenBank/DDBJ whole genome shotgun (WGS) entry which is preliminary data.</text>
</comment>
<dbReference type="Proteomes" id="UP000252707">
    <property type="component" value="Unassembled WGS sequence"/>
</dbReference>
<dbReference type="NCBIfam" id="TIGR00229">
    <property type="entry name" value="sensory_box"/>
    <property type="match status" value="1"/>
</dbReference>
<dbReference type="InterPro" id="IPR029787">
    <property type="entry name" value="Nucleotide_cyclase"/>
</dbReference>
<dbReference type="SMART" id="SM00052">
    <property type="entry name" value="EAL"/>
    <property type="match status" value="1"/>
</dbReference>
<dbReference type="CDD" id="cd01948">
    <property type="entry name" value="EAL"/>
    <property type="match status" value="1"/>
</dbReference>
<evidence type="ECO:0000259" key="2">
    <source>
        <dbReference type="PROSITE" id="PS50887"/>
    </source>
</evidence>
<feature type="domain" description="EAL" evidence="1">
    <location>
        <begin position="445"/>
        <end position="697"/>
    </location>
</feature>
<dbReference type="PANTHER" id="PTHR33121">
    <property type="entry name" value="CYCLIC DI-GMP PHOSPHODIESTERASE PDEF"/>
    <property type="match status" value="1"/>
</dbReference>
<dbReference type="InterPro" id="IPR035965">
    <property type="entry name" value="PAS-like_dom_sf"/>
</dbReference>
<feature type="domain" description="GGDEF" evidence="2">
    <location>
        <begin position="300"/>
        <end position="435"/>
    </location>
</feature>
<dbReference type="Gene3D" id="3.20.20.450">
    <property type="entry name" value="EAL domain"/>
    <property type="match status" value="1"/>
</dbReference>
<dbReference type="Pfam" id="PF00563">
    <property type="entry name" value="EAL"/>
    <property type="match status" value="1"/>
</dbReference>
<proteinExistence type="predicted"/>
<dbReference type="Gene3D" id="3.30.70.270">
    <property type="match status" value="1"/>
</dbReference>
<dbReference type="GO" id="GO:0071111">
    <property type="term" value="F:cyclic-guanylate-specific phosphodiesterase activity"/>
    <property type="evidence" value="ECO:0007669"/>
    <property type="project" value="InterPro"/>
</dbReference>
<dbReference type="PANTHER" id="PTHR33121:SF23">
    <property type="entry name" value="CYCLIC DI-GMP PHOSPHODIESTERASE PDEB"/>
    <property type="match status" value="1"/>
</dbReference>
<evidence type="ECO:0000313" key="3">
    <source>
        <dbReference type="EMBL" id="RCX26162.1"/>
    </source>
</evidence>
<accession>A0A369BWU9</accession>